<keyword evidence="2" id="KW-0645">Protease</keyword>
<dbReference type="GO" id="GO:0070573">
    <property type="term" value="F:metallodipeptidase activity"/>
    <property type="evidence" value="ECO:0007669"/>
    <property type="project" value="InterPro"/>
</dbReference>
<dbReference type="InterPro" id="IPR032466">
    <property type="entry name" value="Metal_Hydrolase"/>
</dbReference>
<comment type="cofactor">
    <cofactor evidence="2">
        <name>Zn(2+)</name>
        <dbReference type="ChEBI" id="CHEBI:29105"/>
    </cofactor>
</comment>
<keyword evidence="3" id="KW-1133">Transmembrane helix</keyword>
<dbReference type="EMBL" id="MDDG01000009">
    <property type="protein sequence ID" value="OQE37854.1"/>
    <property type="molecule type" value="Genomic_DNA"/>
</dbReference>
<feature type="transmembrane region" description="Helical" evidence="3">
    <location>
        <begin position="42"/>
        <end position="59"/>
    </location>
</feature>
<dbReference type="InterPro" id="IPR008257">
    <property type="entry name" value="Pept_M19"/>
</dbReference>
<dbReference type="GO" id="GO:0046872">
    <property type="term" value="F:metal ion binding"/>
    <property type="evidence" value="ECO:0007669"/>
    <property type="project" value="UniProtKB-UniRule"/>
</dbReference>
<keyword evidence="2" id="KW-0482">Metalloprotease</keyword>
<dbReference type="EC" id="3.4.13.19" evidence="2"/>
<dbReference type="CDD" id="cd12148">
    <property type="entry name" value="fungal_TF_MHR"/>
    <property type="match status" value="1"/>
</dbReference>
<evidence type="ECO:0000313" key="5">
    <source>
        <dbReference type="Proteomes" id="UP000191500"/>
    </source>
</evidence>
<evidence type="ECO:0000313" key="4">
    <source>
        <dbReference type="EMBL" id="OQE37854.1"/>
    </source>
</evidence>
<dbReference type="GO" id="GO:0006508">
    <property type="term" value="P:proteolysis"/>
    <property type="evidence" value="ECO:0007669"/>
    <property type="project" value="UniProtKB-KW"/>
</dbReference>
<dbReference type="PANTHER" id="PTHR10443:SF12">
    <property type="entry name" value="DIPEPTIDASE"/>
    <property type="match status" value="1"/>
</dbReference>
<comment type="similarity">
    <text evidence="2">Belongs to the metallo-dependent hydrolases superfamily. Peptidase M19 family.</text>
</comment>
<dbReference type="Proteomes" id="UP000191500">
    <property type="component" value="Unassembled WGS sequence"/>
</dbReference>
<organism evidence="4 5">
    <name type="scientific">Penicillium coprophilum</name>
    <dbReference type="NCBI Taxonomy" id="36646"/>
    <lineage>
        <taxon>Eukaryota</taxon>
        <taxon>Fungi</taxon>
        <taxon>Dikarya</taxon>
        <taxon>Ascomycota</taxon>
        <taxon>Pezizomycotina</taxon>
        <taxon>Eurotiomycetes</taxon>
        <taxon>Eurotiomycetidae</taxon>
        <taxon>Eurotiales</taxon>
        <taxon>Aspergillaceae</taxon>
        <taxon>Penicillium</taxon>
    </lineage>
</organism>
<accession>A0A1V6UHE4</accession>
<keyword evidence="2" id="KW-0479">Metal-binding</keyword>
<evidence type="ECO:0000256" key="2">
    <source>
        <dbReference type="RuleBase" id="RU341113"/>
    </source>
</evidence>
<comment type="caution">
    <text evidence="4">The sequence shown here is derived from an EMBL/GenBank/DDBJ whole genome shotgun (WGS) entry which is preliminary data.</text>
</comment>
<dbReference type="AlphaFoldDB" id="A0A1V6UHE4"/>
<dbReference type="Gene3D" id="3.20.20.140">
    <property type="entry name" value="Metal-dependent hydrolases"/>
    <property type="match status" value="1"/>
</dbReference>
<sequence length="1039" mass="116310">MNRSDTIETHWPPGSLLCEDNTNTNQNRVIVFKAQKARSWNPLRLVAIGSISIVLWVAIRAKGLIQHQDIDPLDFAARTSKVLSEIPLIDGHNDLPFLVRLQLNNQIYGGNLPFSQGLASHTDLKRLQQGKVGGQFWSVFVECPQILHLDDPNHSVRDTLEQIDVAKRLVAEYSALQYCETAACARKAFKSKKISSMLGAEGLHQIGSSIAVIRQMYDLGVRYITLTHNCDNPFATAATTVTKTGKDSGLSDFGRDAIREMNRLGMMIDLSHTSHRTMRDVIAVTRAPVIFSHSACYALAKTMRNTPDDVLRMLPQNGGLIMIFFANKFIRPDNPEKASLEDVVDHIFHAATIAGWDHVGIGSDFDGTPGVAHGIDDVSAYPRLVEAVMRRGATDEQLSFSSASMLEAIRPTLPPNRHPNTGYQGSSSLDSLLGNVRQQTMLLGNLEASSTLLPVGRDDEGPAYSTAHFMNNASTIEGAQLLEALVNSKINNTIERLFVDWKGNGLESHVGAFLIQPFADAIIEEIVTLQQSENLRSDLLALSQRLFENSSRAVDIHRLMTLQGFIDQYTGPNLRWETMGVILTLVGIAATEFRAPYTLYRTEQERQTLKMNLIQFGNRCAIFCEALDVLNDVHILFLYQTFQVQSVFYGDQSTLQSSFLLRVHQNDNLAGLKTWRRLNDAACALLAAGLHESIQEACDIPFFLVEVRKRIFSRLYSIDISLATFLGRPPRMSKNFCCINLPLDIDENCYSLSDSALSAELEKLDHAGWNSEGHIRASAVMRWSTVTAMIREETLELLLGGNISNMQRRIIDLHHEINEAWENLPSFLRVPSHELWDTQRPRAEMECLHMVRLLYLQSAFLIEWAAWRHGIQQSSLFRSALELICSVNDALIRREQLPNLGFISLAWRVASCALPAAGALALYLLQPSSRCRFKELDPPSRRRVIENLSVLIAHMDILHSPSDGNFKLFSQAKRSLQSVVDMLLQPLNPLGMEASSTQLNTQLPPADWMVPDYCGFDGDFWAHFPDCLYTEENSDQALV</sequence>
<keyword evidence="5" id="KW-1185">Reference proteome</keyword>
<reference evidence="5" key="1">
    <citation type="journal article" date="2017" name="Nat. Microbiol.">
        <title>Global analysis of biosynthetic gene clusters reveals vast potential of secondary metabolite production in Penicillium species.</title>
        <authorList>
            <person name="Nielsen J.C."/>
            <person name="Grijseels S."/>
            <person name="Prigent S."/>
            <person name="Ji B."/>
            <person name="Dainat J."/>
            <person name="Nielsen K.F."/>
            <person name="Frisvad J.C."/>
            <person name="Workman M."/>
            <person name="Nielsen J."/>
        </authorList>
    </citation>
    <scope>NUCLEOTIDE SEQUENCE [LARGE SCALE GENOMIC DNA]</scope>
    <source>
        <strain evidence="5">IBT 31321</strain>
    </source>
</reference>
<keyword evidence="3" id="KW-0472">Membrane</keyword>
<keyword evidence="1 2" id="KW-0224">Dipeptidase</keyword>
<keyword evidence="3" id="KW-0812">Transmembrane</keyword>
<dbReference type="PANTHER" id="PTHR10443">
    <property type="entry name" value="MICROSOMAL DIPEPTIDASE"/>
    <property type="match status" value="1"/>
</dbReference>
<gene>
    <name evidence="4" type="ORF">PENCOP_c009G06924</name>
</gene>
<evidence type="ECO:0000256" key="3">
    <source>
        <dbReference type="SAM" id="Phobius"/>
    </source>
</evidence>
<name>A0A1V6UHE4_9EURO</name>
<dbReference type="PROSITE" id="PS51365">
    <property type="entry name" value="RENAL_DIPEPTIDASE_2"/>
    <property type="match status" value="1"/>
</dbReference>
<protein>
    <recommendedName>
        <fullName evidence="2">Dipeptidase</fullName>
        <ecNumber evidence="2">3.4.13.19</ecNumber>
    </recommendedName>
</protein>
<proteinExistence type="inferred from homology"/>
<keyword evidence="2" id="KW-0378">Hydrolase</keyword>
<dbReference type="Pfam" id="PF01244">
    <property type="entry name" value="Peptidase_M19"/>
    <property type="match status" value="1"/>
</dbReference>
<dbReference type="STRING" id="36646.A0A1V6UHE4"/>
<evidence type="ECO:0000256" key="1">
    <source>
        <dbReference type="ARBA" id="ARBA00022997"/>
    </source>
</evidence>
<dbReference type="SUPFAM" id="SSF51556">
    <property type="entry name" value="Metallo-dependent hydrolases"/>
    <property type="match status" value="1"/>
</dbReference>
<dbReference type="CDD" id="cd01301">
    <property type="entry name" value="rDP_like"/>
    <property type="match status" value="1"/>
</dbReference>
<keyword evidence="2" id="KW-0862">Zinc</keyword>
<comment type="catalytic activity">
    <reaction evidence="2">
        <text>an L-aminoacyl-L-amino acid + H2O = 2 an L-alpha-amino acid</text>
        <dbReference type="Rhea" id="RHEA:48940"/>
        <dbReference type="ChEBI" id="CHEBI:15377"/>
        <dbReference type="ChEBI" id="CHEBI:59869"/>
        <dbReference type="ChEBI" id="CHEBI:77460"/>
        <dbReference type="EC" id="3.4.13.19"/>
    </reaction>
</comment>